<dbReference type="PANTHER" id="PTHR11254:SF395">
    <property type="entry name" value="E3 UBIQUITIN-PROTEIN LIGASE SMURF1"/>
    <property type="match status" value="1"/>
</dbReference>
<dbReference type="Gene3D" id="3.90.1750.10">
    <property type="entry name" value="Hect, E3 ligase catalytic domains"/>
    <property type="match status" value="1"/>
</dbReference>
<dbReference type="InterPro" id="IPR000008">
    <property type="entry name" value="C2_dom"/>
</dbReference>
<dbReference type="PROSITE" id="PS50237">
    <property type="entry name" value="HECT"/>
    <property type="match status" value="1"/>
</dbReference>
<dbReference type="InterPro" id="IPR035892">
    <property type="entry name" value="C2_domain_sf"/>
</dbReference>
<dbReference type="PROSITE" id="PS50004">
    <property type="entry name" value="C2"/>
    <property type="match status" value="1"/>
</dbReference>
<keyword evidence="4" id="KW-1003">Cell membrane</keyword>
<dbReference type="GO" id="GO:0030514">
    <property type="term" value="P:negative regulation of BMP signaling pathway"/>
    <property type="evidence" value="ECO:0007669"/>
    <property type="project" value="TreeGrafter"/>
</dbReference>
<keyword evidence="5 10" id="KW-0808">Transferase</keyword>
<evidence type="ECO:0000256" key="11">
    <source>
        <dbReference type="PIRSR" id="PIRSR001569-1"/>
    </source>
</evidence>
<evidence type="ECO:0000256" key="2">
    <source>
        <dbReference type="ARBA" id="ARBA00004413"/>
    </source>
</evidence>
<dbReference type="Pfam" id="PF00168">
    <property type="entry name" value="C2"/>
    <property type="match status" value="1"/>
</dbReference>
<evidence type="ECO:0000256" key="13">
    <source>
        <dbReference type="SAM" id="MobiDB-lite"/>
    </source>
</evidence>
<dbReference type="InterPro" id="IPR001202">
    <property type="entry name" value="WW_dom"/>
</dbReference>
<comment type="subcellular location">
    <subcellularLocation>
        <location evidence="2">Cell membrane</location>
        <topology evidence="2">Peripheral membrane protein</topology>
        <orientation evidence="2">Cytoplasmic side</orientation>
    </subcellularLocation>
</comment>
<feature type="domain" description="WW" evidence="15">
    <location>
        <begin position="279"/>
        <end position="312"/>
    </location>
</feature>
<feature type="region of interest" description="Disordered" evidence="13">
    <location>
        <begin position="192"/>
        <end position="286"/>
    </location>
</feature>
<dbReference type="GO" id="GO:0030154">
    <property type="term" value="P:cell differentiation"/>
    <property type="evidence" value="ECO:0007669"/>
    <property type="project" value="UniProtKB-KW"/>
</dbReference>
<evidence type="ECO:0000256" key="8">
    <source>
        <dbReference type="ARBA" id="ARBA00022786"/>
    </source>
</evidence>
<proteinExistence type="predicted"/>
<feature type="active site" description="Glycyl thioester intermediate" evidence="11 12">
    <location>
        <position position="782"/>
    </location>
</feature>
<dbReference type="FunFam" id="3.30.2410.10:FF:000014">
    <property type="entry name" value="E3 ubiquitin-protein ligase SMURF1"/>
    <property type="match status" value="1"/>
</dbReference>
<keyword evidence="9" id="KW-0472">Membrane</keyword>
<organism evidence="17 18">
    <name type="scientific">Rhynocoris fuscipes</name>
    <dbReference type="NCBI Taxonomy" id="488301"/>
    <lineage>
        <taxon>Eukaryota</taxon>
        <taxon>Metazoa</taxon>
        <taxon>Ecdysozoa</taxon>
        <taxon>Arthropoda</taxon>
        <taxon>Hexapoda</taxon>
        <taxon>Insecta</taxon>
        <taxon>Pterygota</taxon>
        <taxon>Neoptera</taxon>
        <taxon>Paraneoptera</taxon>
        <taxon>Hemiptera</taxon>
        <taxon>Heteroptera</taxon>
        <taxon>Panheteroptera</taxon>
        <taxon>Cimicomorpha</taxon>
        <taxon>Reduviidae</taxon>
        <taxon>Harpactorinae</taxon>
        <taxon>Harpactorini</taxon>
        <taxon>Rhynocoris</taxon>
    </lineage>
</organism>
<dbReference type="GO" id="GO:0005886">
    <property type="term" value="C:plasma membrane"/>
    <property type="evidence" value="ECO:0007669"/>
    <property type="project" value="UniProtKB-SubCell"/>
</dbReference>
<feature type="compositionally biased region" description="Low complexity" evidence="13">
    <location>
        <begin position="221"/>
        <end position="240"/>
    </location>
</feature>
<evidence type="ECO:0000256" key="4">
    <source>
        <dbReference type="ARBA" id="ARBA00022475"/>
    </source>
</evidence>
<evidence type="ECO:0000259" key="16">
    <source>
        <dbReference type="PROSITE" id="PS50237"/>
    </source>
</evidence>
<dbReference type="Gene3D" id="3.30.2160.10">
    <property type="entry name" value="Hect, E3 ligase catalytic domain"/>
    <property type="match status" value="1"/>
</dbReference>
<keyword evidence="8 10" id="KW-0833">Ubl conjugation pathway</keyword>
<feature type="domain" description="HECT" evidence="16">
    <location>
        <begin position="477"/>
        <end position="814"/>
    </location>
</feature>
<dbReference type="GO" id="GO:0016567">
    <property type="term" value="P:protein ubiquitination"/>
    <property type="evidence" value="ECO:0007669"/>
    <property type="project" value="TreeGrafter"/>
</dbReference>
<dbReference type="SMART" id="SM00456">
    <property type="entry name" value="WW"/>
    <property type="match status" value="3"/>
</dbReference>
<feature type="region of interest" description="Disordered" evidence="13">
    <location>
        <begin position="370"/>
        <end position="423"/>
    </location>
</feature>
<feature type="domain" description="WW" evidence="15">
    <location>
        <begin position="168"/>
        <end position="201"/>
    </location>
</feature>
<dbReference type="Proteomes" id="UP001461498">
    <property type="component" value="Unassembled WGS sequence"/>
</dbReference>
<dbReference type="InterPro" id="IPR024928">
    <property type="entry name" value="E3_ub_ligase_SMURF1"/>
</dbReference>
<evidence type="ECO:0000256" key="10">
    <source>
        <dbReference type="PIRNR" id="PIRNR001569"/>
    </source>
</evidence>
<gene>
    <name evidence="17" type="ORF">O3M35_001976</name>
</gene>
<dbReference type="Gene3D" id="2.20.70.10">
    <property type="match status" value="3"/>
</dbReference>
<comment type="pathway">
    <text evidence="3 10">Protein modification; protein ubiquitination.</text>
</comment>
<dbReference type="FunFam" id="3.90.1750.10:FF:000079">
    <property type="entry name" value="E3 ubiquitin-protein ligase"/>
    <property type="match status" value="1"/>
</dbReference>
<dbReference type="SUPFAM" id="SSF56204">
    <property type="entry name" value="Hect, E3 ligase catalytic domain"/>
    <property type="match status" value="1"/>
</dbReference>
<dbReference type="SMART" id="SM00119">
    <property type="entry name" value="HECTc"/>
    <property type="match status" value="1"/>
</dbReference>
<evidence type="ECO:0000313" key="17">
    <source>
        <dbReference type="EMBL" id="KAK9500778.1"/>
    </source>
</evidence>
<dbReference type="PROSITE" id="PS01159">
    <property type="entry name" value="WW_DOMAIN_1"/>
    <property type="match status" value="1"/>
</dbReference>
<dbReference type="FunFam" id="2.60.40.150:FF:000024">
    <property type="entry name" value="E3 ubiquitin-protein ligase"/>
    <property type="match status" value="1"/>
</dbReference>
<feature type="region of interest" description="Disordered" evidence="13">
    <location>
        <begin position="140"/>
        <end position="174"/>
    </location>
</feature>
<evidence type="ECO:0000256" key="3">
    <source>
        <dbReference type="ARBA" id="ARBA00004906"/>
    </source>
</evidence>
<dbReference type="Pfam" id="PF00632">
    <property type="entry name" value="HECT"/>
    <property type="match status" value="1"/>
</dbReference>
<comment type="caution">
    <text evidence="17">The sequence shown here is derived from an EMBL/GenBank/DDBJ whole genome shotgun (WGS) entry which is preliminary data.</text>
</comment>
<dbReference type="SUPFAM" id="SSF49562">
    <property type="entry name" value="C2 domain (Calcium/lipid-binding domain, CaLB)"/>
    <property type="match status" value="1"/>
</dbReference>
<name>A0AAW1CVA5_9HEMI</name>
<feature type="domain" description="WW" evidence="15">
    <location>
        <begin position="326"/>
        <end position="359"/>
    </location>
</feature>
<evidence type="ECO:0000313" key="18">
    <source>
        <dbReference type="Proteomes" id="UP001461498"/>
    </source>
</evidence>
<dbReference type="EMBL" id="JAPXFL010000010">
    <property type="protein sequence ID" value="KAK9500778.1"/>
    <property type="molecule type" value="Genomic_DNA"/>
</dbReference>
<dbReference type="Gene3D" id="3.30.2410.10">
    <property type="entry name" value="Hect, E3 ligase catalytic domain"/>
    <property type="match status" value="1"/>
</dbReference>
<evidence type="ECO:0000256" key="12">
    <source>
        <dbReference type="PROSITE-ProRule" id="PRU00104"/>
    </source>
</evidence>
<protein>
    <recommendedName>
        <fullName evidence="10">E3 ubiquitin-protein ligase</fullName>
        <ecNumber evidence="10">2.3.2.26</ecNumber>
    </recommendedName>
</protein>
<keyword evidence="18" id="KW-1185">Reference proteome</keyword>
<evidence type="ECO:0000256" key="9">
    <source>
        <dbReference type="ARBA" id="ARBA00023136"/>
    </source>
</evidence>
<dbReference type="AlphaFoldDB" id="A0AAW1CVA5"/>
<evidence type="ECO:0000259" key="15">
    <source>
        <dbReference type="PROSITE" id="PS50020"/>
    </source>
</evidence>
<dbReference type="PROSITE" id="PS50020">
    <property type="entry name" value="WW_DOMAIN_2"/>
    <property type="match status" value="3"/>
</dbReference>
<dbReference type="CDD" id="cd00201">
    <property type="entry name" value="WW"/>
    <property type="match status" value="3"/>
</dbReference>
<dbReference type="InterPro" id="IPR036020">
    <property type="entry name" value="WW_dom_sf"/>
</dbReference>
<dbReference type="FunFam" id="3.30.2160.10:FF:000001">
    <property type="entry name" value="E3 ubiquitin-protein ligase NEDD4-like"/>
    <property type="match status" value="1"/>
</dbReference>
<evidence type="ECO:0000259" key="14">
    <source>
        <dbReference type="PROSITE" id="PS50004"/>
    </source>
</evidence>
<accession>A0AAW1CVA5</accession>
<comment type="catalytic activity">
    <reaction evidence="1 10">
        <text>S-ubiquitinyl-[E2 ubiquitin-conjugating enzyme]-L-cysteine + [acceptor protein]-L-lysine = [E2 ubiquitin-conjugating enzyme]-L-cysteine + N(6)-ubiquitinyl-[acceptor protein]-L-lysine.</text>
        <dbReference type="EC" id="2.3.2.26"/>
    </reaction>
</comment>
<dbReference type="Gene3D" id="2.60.40.150">
    <property type="entry name" value="C2 domain"/>
    <property type="match status" value="1"/>
</dbReference>
<dbReference type="CDD" id="cd00078">
    <property type="entry name" value="HECTc"/>
    <property type="match status" value="1"/>
</dbReference>
<keyword evidence="6" id="KW-0677">Repeat</keyword>
<feature type="compositionally biased region" description="Basic and acidic residues" evidence="13">
    <location>
        <begin position="143"/>
        <end position="152"/>
    </location>
</feature>
<evidence type="ECO:0000256" key="5">
    <source>
        <dbReference type="ARBA" id="ARBA00022679"/>
    </source>
</evidence>
<feature type="compositionally biased region" description="Polar residues" evidence="13">
    <location>
        <begin position="193"/>
        <end position="220"/>
    </location>
</feature>
<evidence type="ECO:0000256" key="7">
    <source>
        <dbReference type="ARBA" id="ARBA00022782"/>
    </source>
</evidence>
<dbReference type="FunFam" id="2.20.70.10:FF:000017">
    <property type="entry name" value="E3 ubiquitin-protein ligase"/>
    <property type="match status" value="1"/>
</dbReference>
<dbReference type="GO" id="GO:0007398">
    <property type="term" value="P:ectoderm development"/>
    <property type="evidence" value="ECO:0007669"/>
    <property type="project" value="UniProtKB-ARBA"/>
</dbReference>
<feature type="compositionally biased region" description="Basic residues" evidence="13">
    <location>
        <begin position="258"/>
        <end position="269"/>
    </location>
</feature>
<evidence type="ECO:0000256" key="6">
    <source>
        <dbReference type="ARBA" id="ARBA00022737"/>
    </source>
</evidence>
<dbReference type="GO" id="GO:0005737">
    <property type="term" value="C:cytoplasm"/>
    <property type="evidence" value="ECO:0007669"/>
    <property type="project" value="TreeGrafter"/>
</dbReference>
<dbReference type="FunFam" id="2.20.70.10:FF:000014">
    <property type="entry name" value="E3 ubiquitin-protein ligase SMURF1"/>
    <property type="match status" value="1"/>
</dbReference>
<dbReference type="GO" id="GO:0061630">
    <property type="term" value="F:ubiquitin protein ligase activity"/>
    <property type="evidence" value="ECO:0007669"/>
    <property type="project" value="UniProtKB-EC"/>
</dbReference>
<dbReference type="Pfam" id="PF00397">
    <property type="entry name" value="WW"/>
    <property type="match status" value="3"/>
</dbReference>
<dbReference type="CDD" id="cd08382">
    <property type="entry name" value="C2_Smurf-like"/>
    <property type="match status" value="1"/>
</dbReference>
<dbReference type="InterPro" id="IPR035983">
    <property type="entry name" value="Hect_E3_ubiquitin_ligase"/>
</dbReference>
<dbReference type="SMART" id="SM00239">
    <property type="entry name" value="C2"/>
    <property type="match status" value="1"/>
</dbReference>
<dbReference type="PIRSF" id="PIRSF001569">
    <property type="entry name" value="E3_ub_ligase_SMURF1"/>
    <property type="match status" value="1"/>
</dbReference>
<feature type="compositionally biased region" description="Polar residues" evidence="13">
    <location>
        <begin position="153"/>
        <end position="167"/>
    </location>
</feature>
<sequence>MTMSNTTFNKNHGAMKIRLTILCARNLARRDLFRLPDPFAKISVDGSGQCHSTDTCKGTLDPKWNQHYDLYITKNDGITISVWNHRKVHKKEGSGFLGCVRIYHNSIQRLKDTGYQRLDLSKANSEDSEVVKGQIVISLMSRDGPHSSRDNAQDTPLTASLPVTPQAAQLPDGWEERRTSHGRLFYVNHHTKTTQWTAPKRSSSALNGNSTDQRGSATLPSSMNDSSTSSNSNNNNNSSNGDHQNGESCLPGLPPSQARRRSTKTRNTNHPRQNMHQPSDLPSGYEMRTTEQGQVYFYHCATGVSSWHDPRIPRGLDVEAVGERLGPLPPGWEVRHTPSGRVYYVDHNKRTTQFTHPSLSHYLSSHNNASSLLNSSNSGGSTSSTNPLSHSSSSSANPTASTTAATSHPTTTPPDKSKEVKDVEGEMLPKYRRDLVAKQKILKGELSALQPQSGHCRLEVSRHEIFEESYRLVMKMRAKDLRKRLMVKFRGEEGLDYGGVAREWLYLLSHEMLNPQYGLFQYSTESTYTLQINPDSGVNPEHLSYFHFVGRIIGVAVFHGHYIDGGFTKPFYKMLLNKPITLDDIEEVDPELHRSLTWILDNDITNVIDTTFAVEFNSFGVLKAHELKTGGKDVQLTEENKKEYVRLYVNYRFMRGIEQQFLALQKGFTELIPLYLLRPFDENELELIIGGLGSIDIQDWKANTRLKHCTASTPVVVWFWQIVESFSEEMRARLLQFVTGSSRVPLQGFKSLQGSTGASGPRLFTIHVTDAPQENLPKAHTCFNRIDLPAYESKKRLYEKLCQAVEETCGFAVE</sequence>
<reference evidence="17 18" key="1">
    <citation type="submission" date="2022-12" db="EMBL/GenBank/DDBJ databases">
        <title>Chromosome-level genome assembly of true bugs.</title>
        <authorList>
            <person name="Ma L."/>
            <person name="Li H."/>
        </authorList>
    </citation>
    <scope>NUCLEOTIDE SEQUENCE [LARGE SCALE GENOMIC DNA]</scope>
    <source>
        <strain evidence="17">Lab_2022b</strain>
    </source>
</reference>
<dbReference type="InterPro" id="IPR050409">
    <property type="entry name" value="E3_ubiq-protein_ligase"/>
</dbReference>
<feature type="compositionally biased region" description="Low complexity" evidence="13">
    <location>
        <begin position="370"/>
        <end position="414"/>
    </location>
</feature>
<keyword evidence="7" id="KW-0221">Differentiation</keyword>
<dbReference type="EC" id="2.3.2.26" evidence="10"/>
<feature type="domain" description="C2" evidence="14">
    <location>
        <begin position="1"/>
        <end position="120"/>
    </location>
</feature>
<evidence type="ECO:0000256" key="1">
    <source>
        <dbReference type="ARBA" id="ARBA00000885"/>
    </source>
</evidence>
<dbReference type="GO" id="GO:0043161">
    <property type="term" value="P:proteasome-mediated ubiquitin-dependent protein catabolic process"/>
    <property type="evidence" value="ECO:0007669"/>
    <property type="project" value="TreeGrafter"/>
</dbReference>
<dbReference type="InterPro" id="IPR000569">
    <property type="entry name" value="HECT_dom"/>
</dbReference>
<dbReference type="SUPFAM" id="SSF51045">
    <property type="entry name" value="WW domain"/>
    <property type="match status" value="3"/>
</dbReference>
<dbReference type="PANTHER" id="PTHR11254">
    <property type="entry name" value="HECT DOMAIN UBIQUITIN-PROTEIN LIGASE"/>
    <property type="match status" value="1"/>
</dbReference>